<evidence type="ECO:0000256" key="1">
    <source>
        <dbReference type="ARBA" id="ARBA00004418"/>
    </source>
</evidence>
<dbReference type="EMBL" id="NPZB01000002">
    <property type="protein sequence ID" value="PNS08213.1"/>
    <property type="molecule type" value="Genomic_DNA"/>
</dbReference>
<comment type="similarity">
    <text evidence="2">Belongs to the bacterial solute-binding protein 1 family.</text>
</comment>
<dbReference type="InterPro" id="IPR050490">
    <property type="entry name" value="Bact_solute-bd_prot1"/>
</dbReference>
<organism evidence="5 6">
    <name type="scientific">Solilutibacter silvestris</name>
    <dbReference type="NCBI Taxonomy" id="1645665"/>
    <lineage>
        <taxon>Bacteria</taxon>
        <taxon>Pseudomonadati</taxon>
        <taxon>Pseudomonadota</taxon>
        <taxon>Gammaproteobacteria</taxon>
        <taxon>Lysobacterales</taxon>
        <taxon>Lysobacteraceae</taxon>
        <taxon>Solilutibacter</taxon>
    </lineage>
</organism>
<evidence type="ECO:0000313" key="6">
    <source>
        <dbReference type="Proteomes" id="UP000236220"/>
    </source>
</evidence>
<dbReference type="SUPFAM" id="SSF53850">
    <property type="entry name" value="Periplasmic binding protein-like II"/>
    <property type="match status" value="1"/>
</dbReference>
<dbReference type="InterPro" id="IPR006059">
    <property type="entry name" value="SBP"/>
</dbReference>
<dbReference type="OrthoDB" id="9808332at2"/>
<dbReference type="PANTHER" id="PTHR43649">
    <property type="entry name" value="ARABINOSE-BINDING PROTEIN-RELATED"/>
    <property type="match status" value="1"/>
</dbReference>
<keyword evidence="4" id="KW-0732">Signal</keyword>
<evidence type="ECO:0000313" key="5">
    <source>
        <dbReference type="EMBL" id="PNS08213.1"/>
    </source>
</evidence>
<name>A0A2K1PZJ5_9GAMM</name>
<evidence type="ECO:0000256" key="2">
    <source>
        <dbReference type="ARBA" id="ARBA00008520"/>
    </source>
</evidence>
<comment type="subcellular location">
    <subcellularLocation>
        <location evidence="1">Periplasm</location>
    </subcellularLocation>
</comment>
<keyword evidence="3" id="KW-0813">Transport</keyword>
<comment type="caution">
    <text evidence="5">The sequence shown here is derived from an EMBL/GenBank/DDBJ whole genome shotgun (WGS) entry which is preliminary data.</text>
</comment>
<gene>
    <name evidence="5" type="ORF">Lysil_2389</name>
</gene>
<keyword evidence="5" id="KW-0762">Sugar transport</keyword>
<dbReference type="AlphaFoldDB" id="A0A2K1PZJ5"/>
<dbReference type="PANTHER" id="PTHR43649:SF34">
    <property type="entry name" value="ABC TRANSPORTER PERIPLASMIC-BINDING PROTEIN YCJN-RELATED"/>
    <property type="match status" value="1"/>
</dbReference>
<proteinExistence type="inferred from homology"/>
<dbReference type="Proteomes" id="UP000236220">
    <property type="component" value="Unassembled WGS sequence"/>
</dbReference>
<accession>A0A2K1PZJ5</accession>
<dbReference type="PROSITE" id="PS51257">
    <property type="entry name" value="PROKAR_LIPOPROTEIN"/>
    <property type="match status" value="1"/>
</dbReference>
<sequence>MKHALRRGVVALLLVTMAACGGQHDSRKVVRFWAMGQEGEAVAKLLPEFERLHPDIRVDLQQVPWTAAHEKLLTAFAGNALPDVVPLGTTWIPEFEALGALAPLDVRIAGSGIDSGDFFAGPWDAGRIDGRTWAIPWYVETRLPFYRRDLLKQAGVTTLPRDWNTWFAAMTAMKARQGSDRYSILLPTNEFEPLLNLAIQQQEPLLRDGGRFGNFRSAGFHRTLAFYKKMFDAGFAPRLDNTRISNVWDEFGNGLFAYYISGPWNISEFRKRLPRSLDGAWGTMPLPGPDCPDHCPGRSIAGGTSFVVFRSSQRQDEAWALVQWLSQPAQLMRLHGLTGDLPSRRSAWAVPSLANDPMMAVFREQMERAVPPPKVPEWERIAQEMRIVGEQVAQGRVDVDAAAADLDRRADAILAKRRWMLDHQRGQATP</sequence>
<dbReference type="RefSeq" id="WP_103075826.1">
    <property type="nucleotide sequence ID" value="NZ_NPZB01000002.1"/>
</dbReference>
<protein>
    <submittedName>
        <fullName evidence="5">ABC-type sugar transport system periplasmic component</fullName>
    </submittedName>
</protein>
<dbReference type="Gene3D" id="3.40.190.10">
    <property type="entry name" value="Periplasmic binding protein-like II"/>
    <property type="match status" value="2"/>
</dbReference>
<evidence type="ECO:0000256" key="3">
    <source>
        <dbReference type="ARBA" id="ARBA00022448"/>
    </source>
</evidence>
<keyword evidence="6" id="KW-1185">Reference proteome</keyword>
<dbReference type="GO" id="GO:0042597">
    <property type="term" value="C:periplasmic space"/>
    <property type="evidence" value="ECO:0007669"/>
    <property type="project" value="UniProtKB-SubCell"/>
</dbReference>
<reference evidence="5 6" key="1">
    <citation type="submission" date="2017-08" db="EMBL/GenBank/DDBJ databases">
        <title>Lysobacter sylvestris genome.</title>
        <authorList>
            <person name="Zhang D.-C."/>
            <person name="Albuquerque L."/>
            <person name="Franca L."/>
            <person name="Froufe H.J.C."/>
            <person name="Barroso C."/>
            <person name="Egas C."/>
            <person name="Da Costa M."/>
            <person name="Margesin R."/>
        </authorList>
    </citation>
    <scope>NUCLEOTIDE SEQUENCE [LARGE SCALE GENOMIC DNA]</scope>
    <source>
        <strain evidence="5 6">AM20-91</strain>
    </source>
</reference>
<evidence type="ECO:0000256" key="4">
    <source>
        <dbReference type="ARBA" id="ARBA00022729"/>
    </source>
</evidence>
<dbReference type="Pfam" id="PF01547">
    <property type="entry name" value="SBP_bac_1"/>
    <property type="match status" value="1"/>
</dbReference>
<dbReference type="CDD" id="cd14747">
    <property type="entry name" value="PBP2_MalE"/>
    <property type="match status" value="1"/>
</dbReference>